<dbReference type="OrthoDB" id="8250698at2759"/>
<dbReference type="PANTHER" id="PTHR11012">
    <property type="entry name" value="PROTEIN KINASE-LIKE DOMAIN-CONTAINING"/>
    <property type="match status" value="1"/>
</dbReference>
<dbReference type="Gene3D" id="3.90.1200.10">
    <property type="match status" value="1"/>
</dbReference>
<dbReference type="RefSeq" id="XP_016980499.2">
    <property type="nucleotide sequence ID" value="XM_017125010.2"/>
</dbReference>
<dbReference type="AlphaFoldDB" id="A0A6P4EUV4"/>
<dbReference type="PANTHER" id="PTHR11012:SF12">
    <property type="entry name" value="CHK KINASE-LIKE DOMAIN-CONTAINING PROTEIN-RELATED"/>
    <property type="match status" value="1"/>
</dbReference>
<dbReference type="SMART" id="SM00587">
    <property type="entry name" value="CHK"/>
    <property type="match status" value="1"/>
</dbReference>
<feature type="domain" description="CHK kinase-like" evidence="1">
    <location>
        <begin position="142"/>
        <end position="338"/>
    </location>
</feature>
<gene>
    <name evidence="2" type="primary">LOC108045628</name>
</gene>
<accession>A0A6P4EUV4</accession>
<evidence type="ECO:0000259" key="1">
    <source>
        <dbReference type="SMART" id="SM00587"/>
    </source>
</evidence>
<dbReference type="InterPro" id="IPR015897">
    <property type="entry name" value="CHK_kinase-like"/>
</dbReference>
<dbReference type="RefSeq" id="XP_016980499.1">
    <property type="nucleotide sequence ID" value="XM_017125010.1"/>
</dbReference>
<dbReference type="InterPro" id="IPR011009">
    <property type="entry name" value="Kinase-like_dom_sf"/>
</dbReference>
<name>A0A6P4EUV4_DRORH</name>
<proteinExistence type="predicted"/>
<dbReference type="SUPFAM" id="SSF56112">
    <property type="entry name" value="Protein kinase-like (PK-like)"/>
    <property type="match status" value="1"/>
</dbReference>
<dbReference type="GeneID" id="108045628"/>
<reference evidence="2" key="1">
    <citation type="submission" date="2025-08" db="UniProtKB">
        <authorList>
            <consortium name="RefSeq"/>
        </authorList>
    </citation>
    <scope>IDENTIFICATION</scope>
</reference>
<dbReference type="InterPro" id="IPR004119">
    <property type="entry name" value="EcKL"/>
</dbReference>
<dbReference type="Pfam" id="PF02958">
    <property type="entry name" value="EcKL"/>
    <property type="match status" value="1"/>
</dbReference>
<evidence type="ECO:0000313" key="2">
    <source>
        <dbReference type="RefSeq" id="XP_016980499.1"/>
    </source>
</evidence>
<sequence>MTDKLDTAQFNDDELEAPAWLNPKFIGEILSKYEDAPELKVIDLKITPASLQGDHYASVMFRTKVDYTTAQGKFFKPLIIKTMPEQEGHKKDMLSESHLFETEIGMYCQVLPEFERILREAGDNTKLFVPCIYHSLEPNMVMIFEDLVPLGYSVIRDRPVAQEELKTAFSKLAKWHAVSMKVIKERPAFLKDFKYGLFDMPTIQNDPFITTGMGSFIEMLDKLPELKKYKPHFEKIKDTFLNRLQVEMQEYQNNRRNDAYYVLCHGDFHLRNMMFKNNSETGAHEDVMLVDFQISNLCPITVDLTYSIYMLMESEERREMGKELINYYFTVLVATLKSIQYDGEMPTQSKLWEQIHRNKYYDFFLISTFLPLILAIKSNSFKMHDLIQNPETRQKTYFLDTYVKDVTKILPKFEKLGYFKGL</sequence>
<organism evidence="2">
    <name type="scientific">Drosophila rhopaloa</name>
    <name type="common">Fruit fly</name>
    <dbReference type="NCBI Taxonomy" id="1041015"/>
    <lineage>
        <taxon>Eukaryota</taxon>
        <taxon>Metazoa</taxon>
        <taxon>Ecdysozoa</taxon>
        <taxon>Arthropoda</taxon>
        <taxon>Hexapoda</taxon>
        <taxon>Insecta</taxon>
        <taxon>Pterygota</taxon>
        <taxon>Neoptera</taxon>
        <taxon>Endopterygota</taxon>
        <taxon>Diptera</taxon>
        <taxon>Brachycera</taxon>
        <taxon>Muscomorpha</taxon>
        <taxon>Ephydroidea</taxon>
        <taxon>Drosophilidae</taxon>
        <taxon>Drosophila</taxon>
        <taxon>Sophophora</taxon>
    </lineage>
</organism>
<protein>
    <submittedName>
        <fullName evidence="2">Uncharacterized protein LOC108045628</fullName>
    </submittedName>
</protein>